<evidence type="ECO:0000313" key="1">
    <source>
        <dbReference type="EMBL" id="CAL4079303.1"/>
    </source>
</evidence>
<name>A0AAV2QF94_MEGNR</name>
<evidence type="ECO:0000313" key="2">
    <source>
        <dbReference type="Proteomes" id="UP001497623"/>
    </source>
</evidence>
<dbReference type="Proteomes" id="UP001497623">
    <property type="component" value="Unassembled WGS sequence"/>
</dbReference>
<protein>
    <submittedName>
        <fullName evidence="1">Uncharacterized protein</fullName>
    </submittedName>
</protein>
<gene>
    <name evidence="1" type="ORF">MNOR_LOCUS10915</name>
</gene>
<accession>A0AAV2QF94</accession>
<comment type="caution">
    <text evidence="1">The sequence shown here is derived from an EMBL/GenBank/DDBJ whole genome shotgun (WGS) entry which is preliminary data.</text>
</comment>
<organism evidence="1 2">
    <name type="scientific">Meganyctiphanes norvegica</name>
    <name type="common">Northern krill</name>
    <name type="synonym">Thysanopoda norvegica</name>
    <dbReference type="NCBI Taxonomy" id="48144"/>
    <lineage>
        <taxon>Eukaryota</taxon>
        <taxon>Metazoa</taxon>
        <taxon>Ecdysozoa</taxon>
        <taxon>Arthropoda</taxon>
        <taxon>Crustacea</taxon>
        <taxon>Multicrustacea</taxon>
        <taxon>Malacostraca</taxon>
        <taxon>Eumalacostraca</taxon>
        <taxon>Eucarida</taxon>
        <taxon>Euphausiacea</taxon>
        <taxon>Euphausiidae</taxon>
        <taxon>Meganyctiphanes</taxon>
    </lineage>
</organism>
<reference evidence="1 2" key="1">
    <citation type="submission" date="2024-05" db="EMBL/GenBank/DDBJ databases">
        <authorList>
            <person name="Wallberg A."/>
        </authorList>
    </citation>
    <scope>NUCLEOTIDE SEQUENCE [LARGE SCALE GENOMIC DNA]</scope>
</reference>
<dbReference type="AlphaFoldDB" id="A0AAV2QF94"/>
<sequence length="245" mass="27142">MTSSAVAQSNKRRRSRVSWMVECSPHITTSRGSSSKGRSFSRVKTELDSLFDDIPIDGTPLPFKLIKDLNICSPTGLFFTPTSVGTKSSAEDSLKDDSICTNLMSLLVAETPGKEALEEYHTPLATPKYKMKTEIFYTPSGTPKKTPPELKTLLLKKRRRTVMFEDKQVKGSPLRSPAPPSVLCPSEIQFGVDMQPPANKKRRVENISSSSLVNTSRLRSRRAANITKCAPRRSRRLSLAVAVNN</sequence>
<keyword evidence="2" id="KW-1185">Reference proteome</keyword>
<dbReference type="EMBL" id="CAXKWB010005627">
    <property type="protein sequence ID" value="CAL4079303.1"/>
    <property type="molecule type" value="Genomic_DNA"/>
</dbReference>
<proteinExistence type="predicted"/>